<keyword evidence="1" id="KW-0812">Transmembrane</keyword>
<keyword evidence="1" id="KW-0472">Membrane</keyword>
<protein>
    <submittedName>
        <fullName evidence="2">Uncharacterized protein</fullName>
    </submittedName>
</protein>
<evidence type="ECO:0000313" key="3">
    <source>
        <dbReference type="Proteomes" id="UP000030647"/>
    </source>
</evidence>
<proteinExistence type="predicted"/>
<dbReference type="AlphaFoldDB" id="U4TM99"/>
<keyword evidence="3" id="KW-1185">Reference proteome</keyword>
<gene>
    <name evidence="2" type="ORF">L248_2082</name>
</gene>
<organism evidence="2 3">
    <name type="scientific">Schleiferilactobacillus shenzhenensis LY-73</name>
    <dbReference type="NCBI Taxonomy" id="1231336"/>
    <lineage>
        <taxon>Bacteria</taxon>
        <taxon>Bacillati</taxon>
        <taxon>Bacillota</taxon>
        <taxon>Bacilli</taxon>
        <taxon>Lactobacillales</taxon>
        <taxon>Lactobacillaceae</taxon>
        <taxon>Schleiferilactobacillus</taxon>
    </lineage>
</organism>
<evidence type="ECO:0000313" key="2">
    <source>
        <dbReference type="EMBL" id="ERL66006.1"/>
    </source>
</evidence>
<sequence>MKKRLAAIRQHPWNTLGAFAGAIIWALIVIHFPVIGWAAFALVVIVGVVFTIRDHP</sequence>
<dbReference type="Proteomes" id="UP000030647">
    <property type="component" value="Unassembled WGS sequence"/>
</dbReference>
<reference evidence="3" key="1">
    <citation type="journal article" date="2013" name="Genome Announc.">
        <title>Whole-Genome Sequencing of Lactobacillus shenzhenensis Strain LY-73T.</title>
        <authorList>
            <person name="Lin Z."/>
            <person name="Liu Z."/>
            <person name="Yang R."/>
            <person name="Zou Y."/>
            <person name="Wan D."/>
            <person name="Chen J."/>
            <person name="Guo M."/>
            <person name="Zhao J."/>
            <person name="Fang C."/>
            <person name="Yang R."/>
            <person name="Liu F."/>
        </authorList>
    </citation>
    <scope>NUCLEOTIDE SEQUENCE [LARGE SCALE GENOMIC DNA]</scope>
    <source>
        <strain evidence="3">LY-73</strain>
    </source>
</reference>
<accession>U4TM99</accession>
<evidence type="ECO:0000256" key="1">
    <source>
        <dbReference type="SAM" id="Phobius"/>
    </source>
</evidence>
<dbReference type="HOGENOM" id="CLU_3008722_0_0_9"/>
<feature type="transmembrane region" description="Helical" evidence="1">
    <location>
        <begin position="34"/>
        <end position="52"/>
    </location>
</feature>
<keyword evidence="1" id="KW-1133">Transmembrane helix</keyword>
<dbReference type="EMBL" id="KI271584">
    <property type="protein sequence ID" value="ERL66006.1"/>
    <property type="molecule type" value="Genomic_DNA"/>
</dbReference>
<name>U4TM99_9LACO</name>
<feature type="transmembrane region" description="Helical" evidence="1">
    <location>
        <begin position="12"/>
        <end position="28"/>
    </location>
</feature>
<dbReference type="RefSeq" id="WP_022528949.1">
    <property type="nucleotide sequence ID" value="NZ_KI271584.1"/>
</dbReference>